<reference evidence="10" key="1">
    <citation type="submission" date="2019-11" db="EMBL/GenBank/DDBJ databases">
        <title>Spread of Macrolides and rifampicin resistant Rhodococcus equi in clinical isolates in the USA.</title>
        <authorList>
            <person name="Alvarez-Narvaez S."/>
            <person name="Huber L."/>
            <person name="Cohen N.D."/>
            <person name="Slovis N."/>
            <person name="Greiter M."/>
            <person name="Giguere S."/>
            <person name="Hart K."/>
        </authorList>
    </citation>
    <scope>NUCLEOTIDE SEQUENCE</scope>
    <source>
        <strain evidence="10">Lh_5</strain>
    </source>
</reference>
<keyword evidence="3 9" id="KW-0633">Potassium transport</keyword>
<keyword evidence="7 9" id="KW-0406">Ion transport</keyword>
<evidence type="ECO:0000256" key="8">
    <source>
        <dbReference type="ARBA" id="ARBA00023136"/>
    </source>
</evidence>
<dbReference type="GO" id="GO:0030955">
    <property type="term" value="F:potassium ion binding"/>
    <property type="evidence" value="ECO:0007669"/>
    <property type="project" value="UniProtKB-UniRule"/>
</dbReference>
<dbReference type="RefSeq" id="WP_064077596.1">
    <property type="nucleotide sequence ID" value="NZ_AP024181.1"/>
</dbReference>
<comment type="similarity">
    <text evidence="9">Belongs to the KdpA family.</text>
</comment>
<feature type="transmembrane region" description="Helical" evidence="9">
    <location>
        <begin position="64"/>
        <end position="85"/>
    </location>
</feature>
<dbReference type="EMBL" id="WUYC01000004">
    <property type="protein sequence ID" value="MBM4716031.1"/>
    <property type="molecule type" value="Genomic_DNA"/>
</dbReference>
<evidence type="ECO:0000313" key="11">
    <source>
        <dbReference type="EMBL" id="NKS26024.1"/>
    </source>
</evidence>
<organism evidence="11 13">
    <name type="scientific">Rhodococcus hoagii</name>
    <name type="common">Corynebacterium equii</name>
    <dbReference type="NCBI Taxonomy" id="43767"/>
    <lineage>
        <taxon>Bacteria</taxon>
        <taxon>Bacillati</taxon>
        <taxon>Actinomycetota</taxon>
        <taxon>Actinomycetes</taxon>
        <taxon>Mycobacteriales</taxon>
        <taxon>Nocardiaceae</taxon>
        <taxon>Prescottella</taxon>
    </lineage>
</organism>
<evidence type="ECO:0000313" key="12">
    <source>
        <dbReference type="EMBL" id="NKS28408.1"/>
    </source>
</evidence>
<feature type="transmembrane region" description="Helical" evidence="9">
    <location>
        <begin position="381"/>
        <end position="400"/>
    </location>
</feature>
<dbReference type="NCBIfam" id="TIGR00680">
    <property type="entry name" value="kdpA"/>
    <property type="match status" value="1"/>
</dbReference>
<name>A0AAE4ZG35_RHOHA</name>
<dbReference type="HAMAP" id="MF_00275">
    <property type="entry name" value="KdpA"/>
    <property type="match status" value="1"/>
</dbReference>
<dbReference type="GO" id="GO:0008556">
    <property type="term" value="F:P-type potassium transmembrane transporter activity"/>
    <property type="evidence" value="ECO:0007669"/>
    <property type="project" value="InterPro"/>
</dbReference>
<keyword evidence="4 9" id="KW-0812">Transmembrane</keyword>
<dbReference type="EMBL" id="WUYZ01000001">
    <property type="protein sequence ID" value="NKS26024.1"/>
    <property type="molecule type" value="Genomic_DNA"/>
</dbReference>
<dbReference type="Proteomes" id="UP000605618">
    <property type="component" value="Unassembled WGS sequence"/>
</dbReference>
<dbReference type="EMBL" id="WUYZ01000011">
    <property type="protein sequence ID" value="NKS28408.1"/>
    <property type="molecule type" value="Genomic_DNA"/>
</dbReference>
<keyword evidence="1 9" id="KW-0813">Transport</keyword>
<feature type="transmembrane region" description="Helical" evidence="9">
    <location>
        <begin position="489"/>
        <end position="514"/>
    </location>
</feature>
<evidence type="ECO:0000256" key="9">
    <source>
        <dbReference type="HAMAP-Rule" id="MF_00275"/>
    </source>
</evidence>
<evidence type="ECO:0000256" key="7">
    <source>
        <dbReference type="ARBA" id="ARBA00023065"/>
    </source>
</evidence>
<dbReference type="PANTHER" id="PTHR30607">
    <property type="entry name" value="POTASSIUM-TRANSPORTING ATPASE A CHAIN"/>
    <property type="match status" value="1"/>
</dbReference>
<proteinExistence type="inferred from homology"/>
<gene>
    <name evidence="9 11" type="primary">kdpA</name>
    <name evidence="11" type="ORF">GS505_09295</name>
    <name evidence="12" type="ORF">GS505_21905</name>
    <name evidence="10" type="ORF">GS551_17870</name>
</gene>
<evidence type="ECO:0000313" key="10">
    <source>
        <dbReference type="EMBL" id="MBM4716031.1"/>
    </source>
</evidence>
<feature type="transmembrane region" description="Helical" evidence="9">
    <location>
        <begin position="421"/>
        <end position="447"/>
    </location>
</feature>
<evidence type="ECO:0000256" key="2">
    <source>
        <dbReference type="ARBA" id="ARBA00022475"/>
    </source>
</evidence>
<dbReference type="GO" id="GO:0005886">
    <property type="term" value="C:plasma membrane"/>
    <property type="evidence" value="ECO:0007669"/>
    <property type="project" value="UniProtKB-SubCell"/>
</dbReference>
<evidence type="ECO:0000256" key="3">
    <source>
        <dbReference type="ARBA" id="ARBA00022538"/>
    </source>
</evidence>
<evidence type="ECO:0000256" key="5">
    <source>
        <dbReference type="ARBA" id="ARBA00022958"/>
    </source>
</evidence>
<comment type="subunit">
    <text evidence="9">The system is composed of three essential subunits: KdpA, KdpB and KdpC.</text>
</comment>
<comment type="subcellular location">
    <subcellularLocation>
        <location evidence="9">Cell membrane</location>
        <topology evidence="9">Multi-pass membrane protein</topology>
    </subcellularLocation>
</comment>
<protein>
    <recommendedName>
        <fullName evidence="9">Potassium-transporting ATPase potassium-binding subunit</fullName>
    </recommendedName>
    <alternativeName>
        <fullName evidence="9">ATP phosphohydrolase [potassium-transporting] A chain</fullName>
    </alternativeName>
    <alternativeName>
        <fullName evidence="9">Potassium-binding and translocating subunit A</fullName>
    </alternativeName>
    <alternativeName>
        <fullName evidence="9">Potassium-translocating ATPase A chain</fullName>
    </alternativeName>
</protein>
<dbReference type="PIRSF" id="PIRSF001294">
    <property type="entry name" value="K_ATPaseA"/>
    <property type="match status" value="1"/>
</dbReference>
<keyword evidence="8 9" id="KW-0472">Membrane</keyword>
<comment type="caution">
    <text evidence="11">The sequence shown here is derived from an EMBL/GenBank/DDBJ whole genome shotgun (WGS) entry which is preliminary data.</text>
</comment>
<keyword evidence="5 9" id="KW-0630">Potassium</keyword>
<feature type="transmembrane region" description="Helical" evidence="9">
    <location>
        <begin position="286"/>
        <end position="306"/>
    </location>
</feature>
<evidence type="ECO:0000256" key="1">
    <source>
        <dbReference type="ARBA" id="ARBA00022448"/>
    </source>
</evidence>
<feature type="transmembrane region" description="Helical" evidence="9">
    <location>
        <begin position="535"/>
        <end position="557"/>
    </location>
</feature>
<comment type="caution">
    <text evidence="9">Lacks conserved residue(s) required for the propagation of feature annotation.</text>
</comment>
<evidence type="ECO:0000313" key="13">
    <source>
        <dbReference type="Proteomes" id="UP000605618"/>
    </source>
</evidence>
<comment type="function">
    <text evidence="9">Part of the high-affinity ATP-driven potassium transport (or Kdp) system, which catalyzes the hydrolysis of ATP coupled with the electrogenic transport of potassium into the cytoplasm. This subunit binds the extracellular potassium ions and delivers the ions to the membrane domain of KdpB through an intramembrane tunnel.</text>
</comment>
<keyword evidence="6 9" id="KW-1133">Transmembrane helix</keyword>
<evidence type="ECO:0000256" key="6">
    <source>
        <dbReference type="ARBA" id="ARBA00022989"/>
    </source>
</evidence>
<evidence type="ECO:0000256" key="4">
    <source>
        <dbReference type="ARBA" id="ARBA00022692"/>
    </source>
</evidence>
<feature type="transmembrane region" description="Helical" evidence="9">
    <location>
        <begin position="135"/>
        <end position="160"/>
    </location>
</feature>
<dbReference type="InterPro" id="IPR004623">
    <property type="entry name" value="KdpA"/>
</dbReference>
<accession>A0AAE4ZG35</accession>
<keyword evidence="2 9" id="KW-1003">Cell membrane</keyword>
<sequence length="566" mass="57983">MNPALAAGLQIALVVAVLAILYVPVGDYMAKVYTTDTDLRSGDLRIETVVYRLCRINPRTEQTWYGYAGSLLGFSAASVLLLYFLQRIQGVLPLGGGLEGVSPAVAFNTAASFVANTNWQSYVPETTMSHLTQAAGLAVQNFVSAAVGMAVAAALIRGFVRVSRGGEIGNFWVDLTRGALRILLPFAFVIALILLSQGVIQSFRTGFSSTGLDGTTVTNALAPVASQEAIKELGTNGGGILAANSAHPFENPTPITNIVEILAILLIPVSLTRTFGTLVGDRRQGLTLLAVMSTLFFGLLAVTLAAESGARGAAATAAGSMMEGKEVRFGIPGSALFAVATTGTSTGAVNSAHDSMSPLGGGAVLLNMLLGEIAPGGVGTGLYGILVLALIAVFVGGLLVGRTPEYLGKKLGQREITLAALSVLVMPALVLIGTGITVILGSTVGYLGNSGDPGTPQSIHGFTEVLYAFASASNNNGSAFGGLTVTSDWFQSALGVCMLLGRFLPILFVLALAGSLSAQRRTPAGAGTLPTSGPMFTGLLTGTVVLVAALTFFPALALGPISEALQ</sequence>
<dbReference type="Proteomes" id="UP000706122">
    <property type="component" value="Unassembled WGS sequence"/>
</dbReference>
<dbReference type="PANTHER" id="PTHR30607:SF2">
    <property type="entry name" value="POTASSIUM-TRANSPORTING ATPASE POTASSIUM-BINDING SUBUNIT"/>
    <property type="match status" value="1"/>
</dbReference>
<reference evidence="11" key="2">
    <citation type="journal article" date="2020" name="Environ. Microbiol.">
        <title>The novel and transferable erm(51) gene confers Macrolides, Lincosamides, and Streptogramins B (MLSB) resistance to clonal Rhodococcus equi in the environment.</title>
        <authorList>
            <person name="Huber L."/>
            <person name="Giguere S."/>
            <person name="Slovis N.M."/>
            <person name="Alvarez-Narvaez S."/>
            <person name="Hart K.A."/>
            <person name="Greiter M."/>
            <person name="Morris E.R.A."/>
            <person name="Cohen N.D."/>
        </authorList>
    </citation>
    <scope>NUCLEOTIDE SEQUENCE</scope>
    <source>
        <strain evidence="11">Lh_141_1</strain>
    </source>
</reference>
<dbReference type="AlphaFoldDB" id="A0AAE4ZG35"/>
<feature type="transmembrane region" description="Helical" evidence="9">
    <location>
        <begin position="180"/>
        <end position="200"/>
    </location>
</feature>
<dbReference type="Pfam" id="PF03814">
    <property type="entry name" value="KdpA"/>
    <property type="match status" value="1"/>
</dbReference>